<keyword evidence="10" id="KW-0325">Glycoprotein</keyword>
<keyword evidence="7" id="KW-0186">Copper</keyword>
<comment type="caution">
    <text evidence="13">The sequence shown here is derived from an EMBL/GenBank/DDBJ whole genome shotgun (WGS) entry which is preliminary data.</text>
</comment>
<accession>A0AAN9UAJ1</accession>
<evidence type="ECO:0000256" key="7">
    <source>
        <dbReference type="ARBA" id="ARBA00023008"/>
    </source>
</evidence>
<dbReference type="Pfam" id="PF22810">
    <property type="entry name" value="LPMO_AA14"/>
    <property type="match status" value="1"/>
</dbReference>
<keyword evidence="8" id="KW-0503">Monooxygenase</keyword>
<dbReference type="GO" id="GO:0004497">
    <property type="term" value="F:monooxygenase activity"/>
    <property type="evidence" value="ECO:0007669"/>
    <property type="project" value="UniProtKB-KW"/>
</dbReference>
<evidence type="ECO:0000256" key="9">
    <source>
        <dbReference type="ARBA" id="ARBA00023157"/>
    </source>
</evidence>
<keyword evidence="14" id="KW-1185">Reference proteome</keyword>
<keyword evidence="4" id="KW-0479">Metal-binding</keyword>
<evidence type="ECO:0000256" key="1">
    <source>
        <dbReference type="ARBA" id="ARBA00001973"/>
    </source>
</evidence>
<evidence type="ECO:0000256" key="11">
    <source>
        <dbReference type="ARBA" id="ARBA00046340"/>
    </source>
</evidence>
<keyword evidence="5 12" id="KW-0732">Signal</keyword>
<proteinExistence type="inferred from homology"/>
<evidence type="ECO:0000313" key="14">
    <source>
        <dbReference type="Proteomes" id="UP001320420"/>
    </source>
</evidence>
<comment type="similarity">
    <text evidence="11">Belongs to the polysaccharide monooxygenase AA14 family.</text>
</comment>
<sequence>MKTAFLFSLAAAGFANAHQAAWVKGMYCLNGTEPGVDNPNTDTVIAPLYNLTQKDWWMQHNRGCDQFPPDDGDSLELPAGGSFSVEIAQNRAFTTLSYDAKFVTDWPDGKTHPDDWHSIDPSKCLNDNPGGEGGAFHTHNQSTTAGTAFAISYNSEISQVTLDNLAVFSVLEQ</sequence>
<name>A0AAN9UAJ1_9PEZI</name>
<dbReference type="Proteomes" id="UP001320420">
    <property type="component" value="Unassembled WGS sequence"/>
</dbReference>
<evidence type="ECO:0000256" key="5">
    <source>
        <dbReference type="ARBA" id="ARBA00022729"/>
    </source>
</evidence>
<keyword evidence="6" id="KW-0560">Oxidoreductase</keyword>
<dbReference type="GO" id="GO:0005576">
    <property type="term" value="C:extracellular region"/>
    <property type="evidence" value="ECO:0007669"/>
    <property type="project" value="UniProtKB-SubCell"/>
</dbReference>
<comment type="subcellular location">
    <subcellularLocation>
        <location evidence="2">Secreted</location>
    </subcellularLocation>
</comment>
<reference evidence="13 14" key="1">
    <citation type="submission" date="2024-02" db="EMBL/GenBank/DDBJ databases">
        <title>De novo assembly and annotation of 12 fungi associated with fruit tree decline syndrome in Ontario, Canada.</title>
        <authorList>
            <person name="Sulman M."/>
            <person name="Ellouze W."/>
            <person name="Ilyukhin E."/>
        </authorList>
    </citation>
    <scope>NUCLEOTIDE SEQUENCE [LARGE SCALE GENOMIC DNA]</scope>
    <source>
        <strain evidence="13 14">M11/M66-122</strain>
    </source>
</reference>
<keyword evidence="3" id="KW-0964">Secreted</keyword>
<dbReference type="GO" id="GO:0046872">
    <property type="term" value="F:metal ion binding"/>
    <property type="evidence" value="ECO:0007669"/>
    <property type="project" value="UniProtKB-KW"/>
</dbReference>
<dbReference type="InterPro" id="IPR054497">
    <property type="entry name" value="LPMO_AA14"/>
</dbReference>
<evidence type="ECO:0000256" key="3">
    <source>
        <dbReference type="ARBA" id="ARBA00022525"/>
    </source>
</evidence>
<dbReference type="EMBL" id="JAKJXP020000123">
    <property type="protein sequence ID" value="KAK7744326.1"/>
    <property type="molecule type" value="Genomic_DNA"/>
</dbReference>
<evidence type="ECO:0000313" key="13">
    <source>
        <dbReference type="EMBL" id="KAK7744326.1"/>
    </source>
</evidence>
<comment type="cofactor">
    <cofactor evidence="1">
        <name>Cu(2+)</name>
        <dbReference type="ChEBI" id="CHEBI:29036"/>
    </cofactor>
</comment>
<keyword evidence="9" id="KW-1015">Disulfide bond</keyword>
<evidence type="ECO:0000256" key="2">
    <source>
        <dbReference type="ARBA" id="ARBA00004613"/>
    </source>
</evidence>
<evidence type="ECO:0000256" key="4">
    <source>
        <dbReference type="ARBA" id="ARBA00022723"/>
    </source>
</evidence>
<evidence type="ECO:0000256" key="8">
    <source>
        <dbReference type="ARBA" id="ARBA00023033"/>
    </source>
</evidence>
<feature type="signal peptide" evidence="12">
    <location>
        <begin position="1"/>
        <end position="17"/>
    </location>
</feature>
<organism evidence="13 14">
    <name type="scientific">Diatrype stigma</name>
    <dbReference type="NCBI Taxonomy" id="117547"/>
    <lineage>
        <taxon>Eukaryota</taxon>
        <taxon>Fungi</taxon>
        <taxon>Dikarya</taxon>
        <taxon>Ascomycota</taxon>
        <taxon>Pezizomycotina</taxon>
        <taxon>Sordariomycetes</taxon>
        <taxon>Xylariomycetidae</taxon>
        <taxon>Xylariales</taxon>
        <taxon>Diatrypaceae</taxon>
        <taxon>Diatrype</taxon>
    </lineage>
</organism>
<evidence type="ECO:0000256" key="10">
    <source>
        <dbReference type="ARBA" id="ARBA00023180"/>
    </source>
</evidence>
<evidence type="ECO:0000256" key="6">
    <source>
        <dbReference type="ARBA" id="ARBA00023002"/>
    </source>
</evidence>
<dbReference type="AlphaFoldDB" id="A0AAN9UAJ1"/>
<gene>
    <name evidence="13" type="ORF">SLS62_010284</name>
</gene>
<protein>
    <submittedName>
        <fullName evidence="13">Uncharacterized protein</fullName>
    </submittedName>
</protein>
<feature type="chain" id="PRO_5043055942" evidence="12">
    <location>
        <begin position="18"/>
        <end position="173"/>
    </location>
</feature>
<evidence type="ECO:0000256" key="12">
    <source>
        <dbReference type="SAM" id="SignalP"/>
    </source>
</evidence>